<dbReference type="AlphaFoldDB" id="A0A8J1Y3N5"/>
<protein>
    <submittedName>
        <fullName evidence="1">Uncharacterized protein</fullName>
    </submittedName>
</protein>
<dbReference type="EMBL" id="CAIIXF020000007">
    <property type="protein sequence ID" value="CAH1788371.1"/>
    <property type="molecule type" value="Genomic_DNA"/>
</dbReference>
<dbReference type="PANTHER" id="PTHR21824">
    <property type="entry name" value="TRANSMEMBRANE PROTEIN 177"/>
    <property type="match status" value="1"/>
</dbReference>
<gene>
    <name evidence="1" type="ORF">OFUS_LOCUS13919</name>
</gene>
<accession>A0A8J1Y3N5</accession>
<evidence type="ECO:0000313" key="1">
    <source>
        <dbReference type="EMBL" id="CAH1788371.1"/>
    </source>
</evidence>
<proteinExistence type="predicted"/>
<sequence length="322" mass="36489">MSLSLLIQRNLQWPYIAALSGGVVMSILPHTMMMDRYREFYQLYIGGAETPLDADTKKLTKQVCKDILVPEPGCEFFACYGFEPVHMGSFKLIKGCIVGLPLNFKYKTMDDIDRDKIFVMQKDMDHDKPQPPKWNSDAGVALLDSLVLSENAKKFAIARELEYCNSHYVWVNSGLISAYGFMAYWMGFATNVMLNLKTRLKPWARGGLYLAFGASAYSLYLVSHDAYSFRQDKKVDRKMGDVSLQYAVGGLEFYTKALQRNQAIRTMMGEEGAKIFRKSGNRNLFIRAPNVPLTKRRDLMMEICMEKSAPLPGTGTPKPVEV</sequence>
<dbReference type="GO" id="GO:0016020">
    <property type="term" value="C:membrane"/>
    <property type="evidence" value="ECO:0007669"/>
    <property type="project" value="TreeGrafter"/>
</dbReference>
<dbReference type="OrthoDB" id="110174at2759"/>
<keyword evidence="2" id="KW-1185">Reference proteome</keyword>
<comment type="caution">
    <text evidence="1">The sequence shown here is derived from an EMBL/GenBank/DDBJ whole genome shotgun (WGS) entry which is preliminary data.</text>
</comment>
<evidence type="ECO:0000313" key="2">
    <source>
        <dbReference type="Proteomes" id="UP000749559"/>
    </source>
</evidence>
<organism evidence="1 2">
    <name type="scientific">Owenia fusiformis</name>
    <name type="common">Polychaete worm</name>
    <dbReference type="NCBI Taxonomy" id="6347"/>
    <lineage>
        <taxon>Eukaryota</taxon>
        <taxon>Metazoa</taxon>
        <taxon>Spiralia</taxon>
        <taxon>Lophotrochozoa</taxon>
        <taxon>Annelida</taxon>
        <taxon>Polychaeta</taxon>
        <taxon>Sedentaria</taxon>
        <taxon>Canalipalpata</taxon>
        <taxon>Sabellida</taxon>
        <taxon>Oweniida</taxon>
        <taxon>Oweniidae</taxon>
        <taxon>Owenia</taxon>
    </lineage>
</organism>
<dbReference type="InterPro" id="IPR026620">
    <property type="entry name" value="TMEM177"/>
</dbReference>
<reference evidence="1" key="1">
    <citation type="submission" date="2022-03" db="EMBL/GenBank/DDBJ databases">
        <authorList>
            <person name="Martin C."/>
        </authorList>
    </citation>
    <scope>NUCLEOTIDE SEQUENCE</scope>
</reference>
<name>A0A8J1Y3N5_OWEFU</name>
<dbReference type="Proteomes" id="UP000749559">
    <property type="component" value="Unassembled WGS sequence"/>
</dbReference>
<dbReference type="PANTHER" id="PTHR21824:SF4">
    <property type="entry name" value="TRANSMEMBRANE PROTEIN 177"/>
    <property type="match status" value="1"/>
</dbReference>